<reference evidence="6" key="1">
    <citation type="submission" date="2023-07" db="EMBL/GenBank/DDBJ databases">
        <title>Sorghum-associated microbial communities from plants grown in Nebraska, USA.</title>
        <authorList>
            <person name="Schachtman D."/>
        </authorList>
    </citation>
    <scope>NUCLEOTIDE SEQUENCE</scope>
    <source>
        <strain evidence="6">DS2360</strain>
    </source>
</reference>
<evidence type="ECO:0000259" key="5">
    <source>
        <dbReference type="PROSITE" id="PS50109"/>
    </source>
</evidence>
<keyword evidence="4" id="KW-1133">Transmembrane helix</keyword>
<evidence type="ECO:0000256" key="3">
    <source>
        <dbReference type="ARBA" id="ARBA00022553"/>
    </source>
</evidence>
<protein>
    <recommendedName>
        <fullName evidence="2">histidine kinase</fullName>
        <ecNumber evidence="2">2.7.13.3</ecNumber>
    </recommendedName>
</protein>
<dbReference type="SMART" id="SM00387">
    <property type="entry name" value="HATPase_c"/>
    <property type="match status" value="1"/>
</dbReference>
<dbReference type="Pfam" id="PF02518">
    <property type="entry name" value="HATPase_c"/>
    <property type="match status" value="1"/>
</dbReference>
<dbReference type="PANTHER" id="PTHR43547:SF2">
    <property type="entry name" value="HYBRID SIGNAL TRANSDUCTION HISTIDINE KINASE C"/>
    <property type="match status" value="1"/>
</dbReference>
<name>A0AAE3Y5Y8_9FLAO</name>
<dbReference type="GO" id="GO:0000155">
    <property type="term" value="F:phosphorelay sensor kinase activity"/>
    <property type="evidence" value="ECO:0007669"/>
    <property type="project" value="InterPro"/>
</dbReference>
<dbReference type="EC" id="2.7.13.3" evidence="2"/>
<dbReference type="Gene3D" id="3.30.565.10">
    <property type="entry name" value="Histidine kinase-like ATPase, C-terminal domain"/>
    <property type="match status" value="1"/>
</dbReference>
<sequence length="1002" mass="116653">MSFAHMRVWAVFFAFLYLNIYGQRYTSTWYNIDNGLPQSSAKAIAKDKYGFIWISTENGLVRYDGISFVTFNNFKIDNLHFGMFIGDPVRDSITTLTNFQENKIIIKNRFPKLSKLTPGDRVSYTKGNQLVQRIANNTISSNFYNDVQYFIQLKNSKYIFREKDAIIYKNERGIETRISLPFTNEDLNSIFVLNETLFINDFQTRKTYSIHHGKLSVYDQPSLFNDPETKIYWQQITNQSFIINRNNIYIVEESPNGPSLKFLVKYKEIGSHSYYSMYYGKNFNNLYLGTLNNGLNILHLSNMYVARKEADFANNVSNASLPFSNNTIITEDGTEFGKNGIVHKYAFGNNDNYLMMYDNSGNILIRKRKSIIRFYKNSGYKKKDSTYIKEGFEDFMKSGNLYALSLLNSSRYQLQIFKKDQFTKPDYIYSFKSPVTAFFQYREGQVLVGNNEGLYSLMLDKNTVRPLIKNISVKSIVKTKDNLIWIMTNKNGFYLFKDRKLVKMPNDRNNYLQSAHSILEDQQGFYWISSNNGLYKVPKKQLIQYAENRKSPVFYYRFTKKDGFTSNEFNGNSQPNAYALENGEFIFPSMDGFVFFNPAQVQTYYPDPKKIYIERAKIGNAETVYFNTVLDLKNDYKTADIFIDIPYFSNFENLYIEAKISGEEESDWEAVALGKDLKYTISNLSPGDYTLKVRILASPDGKYEEKAVQFRIEPYFFQTLLFKILLSIIFLTGIIIIIMLMTNLLRTKNKALKRIVHNKNSKLKETSLTLEVVKNDLQKETEYQKKLVETISHDITTPIRFIAMLSQKLHESDDVELQKKYFDSIYKSSEQLYQFTLNLKEYTELYKAENIFEEQEYPVNRILEIKKKLFWEIAKERETVIINSTETNINSRVSESILSAIIHNVIDNAVKNTFKGEISLNIIEDDQKIIIIIDDTGTGMSTEQIAIYMNLFKNPKWKTPSFKGKGLGLHMVIHLVKKINAEISFSQNFPKGTIVEITLKKN</sequence>
<dbReference type="InterPro" id="IPR003661">
    <property type="entry name" value="HisK_dim/P_dom"/>
</dbReference>
<keyword evidence="3" id="KW-0597">Phosphoprotein</keyword>
<dbReference type="InterPro" id="IPR011110">
    <property type="entry name" value="Reg_prop"/>
</dbReference>
<proteinExistence type="predicted"/>
<evidence type="ECO:0000256" key="2">
    <source>
        <dbReference type="ARBA" id="ARBA00012438"/>
    </source>
</evidence>
<dbReference type="InterPro" id="IPR003594">
    <property type="entry name" value="HATPase_dom"/>
</dbReference>
<gene>
    <name evidence="6" type="ORF">J2787_000919</name>
</gene>
<dbReference type="InterPro" id="IPR013783">
    <property type="entry name" value="Ig-like_fold"/>
</dbReference>
<dbReference type="Proteomes" id="UP001184861">
    <property type="component" value="Unassembled WGS sequence"/>
</dbReference>
<dbReference type="Gene3D" id="1.10.287.130">
    <property type="match status" value="1"/>
</dbReference>
<dbReference type="Gene3D" id="2.60.40.10">
    <property type="entry name" value="Immunoglobulins"/>
    <property type="match status" value="1"/>
</dbReference>
<organism evidence="6 7">
    <name type="scientific">Chryseobacterium rhizosphaerae</name>
    <dbReference type="NCBI Taxonomy" id="395937"/>
    <lineage>
        <taxon>Bacteria</taxon>
        <taxon>Pseudomonadati</taxon>
        <taxon>Bacteroidota</taxon>
        <taxon>Flavobacteriia</taxon>
        <taxon>Flavobacteriales</taxon>
        <taxon>Weeksellaceae</taxon>
        <taxon>Chryseobacterium group</taxon>
        <taxon>Chryseobacterium</taxon>
    </lineage>
</organism>
<accession>A0AAE3Y5Y8</accession>
<dbReference type="InterPro" id="IPR036097">
    <property type="entry name" value="HisK_dim/P_sf"/>
</dbReference>
<dbReference type="CDD" id="cd00082">
    <property type="entry name" value="HisKA"/>
    <property type="match status" value="1"/>
</dbReference>
<dbReference type="EMBL" id="JAVDQY010000001">
    <property type="protein sequence ID" value="MDR6525549.1"/>
    <property type="molecule type" value="Genomic_DNA"/>
</dbReference>
<evidence type="ECO:0000256" key="1">
    <source>
        <dbReference type="ARBA" id="ARBA00000085"/>
    </source>
</evidence>
<dbReference type="SUPFAM" id="SSF47384">
    <property type="entry name" value="Homodimeric domain of signal transducing histidine kinase"/>
    <property type="match status" value="1"/>
</dbReference>
<dbReference type="SUPFAM" id="SSF55874">
    <property type="entry name" value="ATPase domain of HSP90 chaperone/DNA topoisomerase II/histidine kinase"/>
    <property type="match status" value="1"/>
</dbReference>
<keyword evidence="4" id="KW-0812">Transmembrane</keyword>
<keyword evidence="6" id="KW-0418">Kinase</keyword>
<dbReference type="AlphaFoldDB" id="A0AAE3Y5Y8"/>
<feature type="transmembrane region" description="Helical" evidence="4">
    <location>
        <begin position="720"/>
        <end position="745"/>
    </location>
</feature>
<dbReference type="Pfam" id="PF07494">
    <property type="entry name" value="Reg_prop"/>
    <property type="match status" value="1"/>
</dbReference>
<evidence type="ECO:0000256" key="4">
    <source>
        <dbReference type="SAM" id="Phobius"/>
    </source>
</evidence>
<keyword evidence="4" id="KW-0472">Membrane</keyword>
<dbReference type="RefSeq" id="WP_309944977.1">
    <property type="nucleotide sequence ID" value="NZ_JAVDQY010000001.1"/>
</dbReference>
<dbReference type="InterPro" id="IPR036890">
    <property type="entry name" value="HATPase_C_sf"/>
</dbReference>
<dbReference type="PROSITE" id="PS50109">
    <property type="entry name" value="HIS_KIN"/>
    <property type="match status" value="1"/>
</dbReference>
<comment type="caution">
    <text evidence="6">The sequence shown here is derived from an EMBL/GenBank/DDBJ whole genome shotgun (WGS) entry which is preliminary data.</text>
</comment>
<keyword evidence="6" id="KW-0808">Transferase</keyword>
<evidence type="ECO:0000313" key="6">
    <source>
        <dbReference type="EMBL" id="MDR6525549.1"/>
    </source>
</evidence>
<feature type="domain" description="Histidine kinase" evidence="5">
    <location>
        <begin position="790"/>
        <end position="1002"/>
    </location>
</feature>
<dbReference type="Gene3D" id="2.130.10.10">
    <property type="entry name" value="YVTN repeat-like/Quinoprotein amine dehydrogenase"/>
    <property type="match status" value="2"/>
</dbReference>
<evidence type="ECO:0000313" key="7">
    <source>
        <dbReference type="Proteomes" id="UP001184861"/>
    </source>
</evidence>
<dbReference type="InterPro" id="IPR005467">
    <property type="entry name" value="His_kinase_dom"/>
</dbReference>
<dbReference type="InterPro" id="IPR015943">
    <property type="entry name" value="WD40/YVTN_repeat-like_dom_sf"/>
</dbReference>
<dbReference type="PANTHER" id="PTHR43547">
    <property type="entry name" value="TWO-COMPONENT HISTIDINE KINASE"/>
    <property type="match status" value="1"/>
</dbReference>
<comment type="catalytic activity">
    <reaction evidence="1">
        <text>ATP + protein L-histidine = ADP + protein N-phospho-L-histidine.</text>
        <dbReference type="EC" id="2.7.13.3"/>
    </reaction>
</comment>